<reference evidence="2 3" key="1">
    <citation type="submission" date="2014-04" db="EMBL/GenBank/DDBJ databases">
        <title>Genome assembly of Hyalangium minutum DSM 14724.</title>
        <authorList>
            <person name="Sharma G."/>
            <person name="Subramanian S."/>
        </authorList>
    </citation>
    <scope>NUCLEOTIDE SEQUENCE [LARGE SCALE GENOMIC DNA]</scope>
    <source>
        <strain evidence="2 3">DSM 14724</strain>
    </source>
</reference>
<dbReference type="PROSITE" id="PS51257">
    <property type="entry name" value="PROKAR_LIPOPROTEIN"/>
    <property type="match status" value="1"/>
</dbReference>
<dbReference type="Proteomes" id="UP000028725">
    <property type="component" value="Unassembled WGS sequence"/>
</dbReference>
<evidence type="ECO:0000313" key="2">
    <source>
        <dbReference type="EMBL" id="KFE67407.1"/>
    </source>
</evidence>
<name>A0A085WI94_9BACT</name>
<organism evidence="2 3">
    <name type="scientific">Hyalangium minutum</name>
    <dbReference type="NCBI Taxonomy" id="394096"/>
    <lineage>
        <taxon>Bacteria</taxon>
        <taxon>Pseudomonadati</taxon>
        <taxon>Myxococcota</taxon>
        <taxon>Myxococcia</taxon>
        <taxon>Myxococcales</taxon>
        <taxon>Cystobacterineae</taxon>
        <taxon>Archangiaceae</taxon>
        <taxon>Hyalangium</taxon>
    </lineage>
</organism>
<gene>
    <name evidence="1" type="ORF">DB31_8673</name>
    <name evidence="2" type="ORF">DB31_8760</name>
</gene>
<dbReference type="RefSeq" id="WP_044191335.1">
    <property type="nucleotide sequence ID" value="NZ_JMCB01000008.1"/>
</dbReference>
<comment type="caution">
    <text evidence="2">The sequence shown here is derived from an EMBL/GenBank/DDBJ whole genome shotgun (WGS) entry which is preliminary data.</text>
</comment>
<protein>
    <recommendedName>
        <fullName evidence="4">Lipoprotein</fullName>
    </recommendedName>
</protein>
<keyword evidence="3" id="KW-1185">Reference proteome</keyword>
<evidence type="ECO:0000313" key="1">
    <source>
        <dbReference type="EMBL" id="KFE67320.1"/>
    </source>
</evidence>
<dbReference type="OrthoDB" id="5504528at2"/>
<accession>A0A085WI94</accession>
<sequence>MRPHFTLSSLFGRALPALLCAATLVACEPGDELSRFSGRELRASVNSFEGGLLAILDRYEPERGGCLQLHPDVVATFDGVPLETSPGGPVVERCEFPNDPPFFTGKLDTALFFDAPRNAVMEIRAGDEAIIAEFTNFFGRHTFTLIEPAPVVKPGEEIFLEWDPPTDDLSQLEGVSMNGTVIPAALEGHGVRFTVPANFPTGRFNVGHVGQVTIPAARCEGVARCRSFPWPLYRFAQLNIQP</sequence>
<dbReference type="EMBL" id="JMCB01000008">
    <property type="protein sequence ID" value="KFE67320.1"/>
    <property type="molecule type" value="Genomic_DNA"/>
</dbReference>
<dbReference type="AlphaFoldDB" id="A0A085WI94"/>
<proteinExistence type="predicted"/>
<evidence type="ECO:0008006" key="4">
    <source>
        <dbReference type="Google" id="ProtNLM"/>
    </source>
</evidence>
<evidence type="ECO:0000313" key="3">
    <source>
        <dbReference type="Proteomes" id="UP000028725"/>
    </source>
</evidence>
<dbReference type="EMBL" id="JMCB01000008">
    <property type="protein sequence ID" value="KFE67407.1"/>
    <property type="molecule type" value="Genomic_DNA"/>
</dbReference>